<dbReference type="InterPro" id="IPR003018">
    <property type="entry name" value="GAF"/>
</dbReference>
<dbReference type="STRING" id="688867.SAMN05660236_1481"/>
<evidence type="ECO:0000256" key="1">
    <source>
        <dbReference type="SAM" id="Coils"/>
    </source>
</evidence>
<dbReference type="Proteomes" id="UP000190961">
    <property type="component" value="Unassembled WGS sequence"/>
</dbReference>
<sequence length="544" mass="62508">MAVVLIAGLLIMNVALIFQYKKTIVKNNNIKQEAKAISFKVEQLISYTLHNMDLGIRAYGVTKNREMLGPTTSAIKGVDAMFSELETRLVAQSYDISGLKDLKKTFVEYGEFVTQMEHMVDMDSMHTFQKMLEEDRGLKVFMHWNDVGVKAQIFEDTMLWKAEDSYQAAIDGNIYLQIFILVVSLPTLGFIVYKIKSDDRSRLSLLASLEENNRKYVFNPGAEVYFDNPKEMIERSISNLQQASGFIEDISVGKYDTEWTSLNDANRSLNEVNLAGRLVNMRDQLKQMKKEEERRLWTNEGLTKFSETVRNYQNNFLDLSNEVVRFLTKYMGAQQGGLFVLKEDETEPYLELTACYAFDRKKFVERRIEIGVGLIGQAYLEGQTTFLTRVPQGYTYITSGMGEATPRSVVIVPMKYNDKTEAIIELASLEEFEDYQVAFLEKAGEFVASALQSVRTTEKMQSLLESSQRQAEEMRSTEEEMRQNLEELQATQEEMVRKQHELDRVQAADAERARITSESNRQATNKIIEKLKATEEELRKLKMA</sequence>
<dbReference type="Pfam" id="PF13185">
    <property type="entry name" value="GAF_2"/>
    <property type="match status" value="1"/>
</dbReference>
<keyword evidence="1" id="KW-0175">Coiled coil</keyword>
<evidence type="ECO:0000313" key="4">
    <source>
        <dbReference type="Proteomes" id="UP000190961"/>
    </source>
</evidence>
<dbReference type="AlphaFoldDB" id="A0A1T5JU84"/>
<keyword evidence="4" id="KW-1185">Reference proteome</keyword>
<proteinExistence type="predicted"/>
<organism evidence="3 4">
    <name type="scientific">Ohtaekwangia koreensis</name>
    <dbReference type="NCBI Taxonomy" id="688867"/>
    <lineage>
        <taxon>Bacteria</taxon>
        <taxon>Pseudomonadati</taxon>
        <taxon>Bacteroidota</taxon>
        <taxon>Cytophagia</taxon>
        <taxon>Cytophagales</taxon>
        <taxon>Fulvivirgaceae</taxon>
        <taxon>Ohtaekwangia</taxon>
    </lineage>
</organism>
<dbReference type="SUPFAM" id="SSF55781">
    <property type="entry name" value="GAF domain-like"/>
    <property type="match status" value="1"/>
</dbReference>
<dbReference type="InterPro" id="IPR029016">
    <property type="entry name" value="GAF-like_dom_sf"/>
</dbReference>
<feature type="domain" description="GAF" evidence="2">
    <location>
        <begin position="315"/>
        <end position="461"/>
    </location>
</feature>
<gene>
    <name evidence="3" type="ORF">SAMN05660236_1481</name>
</gene>
<evidence type="ECO:0000313" key="3">
    <source>
        <dbReference type="EMBL" id="SKC54849.1"/>
    </source>
</evidence>
<reference evidence="3 4" key="1">
    <citation type="submission" date="2017-02" db="EMBL/GenBank/DDBJ databases">
        <authorList>
            <person name="Peterson S.W."/>
        </authorList>
    </citation>
    <scope>NUCLEOTIDE SEQUENCE [LARGE SCALE GENOMIC DNA]</scope>
    <source>
        <strain evidence="3 4">DSM 25262</strain>
    </source>
</reference>
<dbReference type="EMBL" id="FUZU01000001">
    <property type="protein sequence ID" value="SKC54849.1"/>
    <property type="molecule type" value="Genomic_DNA"/>
</dbReference>
<dbReference type="SMART" id="SM00065">
    <property type="entry name" value="GAF"/>
    <property type="match status" value="1"/>
</dbReference>
<feature type="coiled-coil region" evidence="1">
    <location>
        <begin position="460"/>
        <end position="544"/>
    </location>
</feature>
<accession>A0A1T5JU84</accession>
<dbReference type="Gene3D" id="3.30.450.40">
    <property type="match status" value="1"/>
</dbReference>
<protein>
    <submittedName>
        <fullName evidence="3">GAF domain-containing protein</fullName>
    </submittedName>
</protein>
<evidence type="ECO:0000259" key="2">
    <source>
        <dbReference type="SMART" id="SM00065"/>
    </source>
</evidence>
<name>A0A1T5JU84_9BACT</name>